<dbReference type="AlphaFoldDB" id="A0A8J7SIX4"/>
<evidence type="ECO:0000259" key="6">
    <source>
        <dbReference type="PROSITE" id="PS51935"/>
    </source>
</evidence>
<dbReference type="GO" id="GO:0008234">
    <property type="term" value="F:cysteine-type peptidase activity"/>
    <property type="evidence" value="ECO:0007669"/>
    <property type="project" value="UniProtKB-KW"/>
</dbReference>
<dbReference type="PANTHER" id="PTHR47053">
    <property type="entry name" value="MUREIN DD-ENDOPEPTIDASE MEPH-RELATED"/>
    <property type="match status" value="1"/>
</dbReference>
<organism evidence="7 8">
    <name type="scientific">Persicirhabdus sediminis</name>
    <dbReference type="NCBI Taxonomy" id="454144"/>
    <lineage>
        <taxon>Bacteria</taxon>
        <taxon>Pseudomonadati</taxon>
        <taxon>Verrucomicrobiota</taxon>
        <taxon>Verrucomicrobiia</taxon>
        <taxon>Verrucomicrobiales</taxon>
        <taxon>Verrucomicrobiaceae</taxon>
        <taxon>Persicirhabdus</taxon>
    </lineage>
</organism>
<keyword evidence="2" id="KW-0645">Protease</keyword>
<sequence length="215" mass="23162">MKLPHYLVSGLLGAWLLAACSHAENPSNRPLPGLVASQDIADYKQFSAAQKKLVDTSLSEAKELKLNSYVYASADPSKGGFDCSGSIFYLLKQCGYQPPRSSSAQYEWLKSAGEIHSVPAGTSSLDDPAFADLQPGDLLFWSGTYSPKDKRANKITHVQMYLGVEKARGKAIMIGSSDGRSYQGKARCGFGVFDFKLPSSKSKSKFVGYGSPPSS</sequence>
<evidence type="ECO:0000256" key="3">
    <source>
        <dbReference type="ARBA" id="ARBA00022801"/>
    </source>
</evidence>
<evidence type="ECO:0000256" key="5">
    <source>
        <dbReference type="SAM" id="SignalP"/>
    </source>
</evidence>
<keyword evidence="3" id="KW-0378">Hydrolase</keyword>
<feature type="chain" id="PRO_5035238643" evidence="5">
    <location>
        <begin position="24"/>
        <end position="215"/>
    </location>
</feature>
<keyword evidence="4" id="KW-0788">Thiol protease</keyword>
<dbReference type="SUPFAM" id="SSF54001">
    <property type="entry name" value="Cysteine proteinases"/>
    <property type="match status" value="1"/>
</dbReference>
<keyword evidence="8" id="KW-1185">Reference proteome</keyword>
<dbReference type="InterPro" id="IPR000064">
    <property type="entry name" value="NLP_P60_dom"/>
</dbReference>
<dbReference type="InterPro" id="IPR038765">
    <property type="entry name" value="Papain-like_cys_pep_sf"/>
</dbReference>
<dbReference type="Proteomes" id="UP000624703">
    <property type="component" value="Unassembled WGS sequence"/>
</dbReference>
<dbReference type="EMBL" id="JAENIM010000041">
    <property type="protein sequence ID" value="MBK1791745.1"/>
    <property type="molecule type" value="Genomic_DNA"/>
</dbReference>
<comment type="caution">
    <text evidence="7">The sequence shown here is derived from an EMBL/GenBank/DDBJ whole genome shotgun (WGS) entry which is preliminary data.</text>
</comment>
<proteinExistence type="inferred from homology"/>
<evidence type="ECO:0000256" key="2">
    <source>
        <dbReference type="ARBA" id="ARBA00022670"/>
    </source>
</evidence>
<evidence type="ECO:0000313" key="7">
    <source>
        <dbReference type="EMBL" id="MBK1791745.1"/>
    </source>
</evidence>
<feature type="domain" description="NlpC/P60" evidence="6">
    <location>
        <begin position="51"/>
        <end position="207"/>
    </location>
</feature>
<name>A0A8J7SIX4_9BACT</name>
<dbReference type="Pfam" id="PF00877">
    <property type="entry name" value="NLPC_P60"/>
    <property type="match status" value="1"/>
</dbReference>
<comment type="similarity">
    <text evidence="1">Belongs to the peptidase C40 family.</text>
</comment>
<feature type="signal peptide" evidence="5">
    <location>
        <begin position="1"/>
        <end position="23"/>
    </location>
</feature>
<evidence type="ECO:0000256" key="4">
    <source>
        <dbReference type="ARBA" id="ARBA00022807"/>
    </source>
</evidence>
<protein>
    <submittedName>
        <fullName evidence="7">C40 family peptidase</fullName>
    </submittedName>
</protein>
<dbReference type="RefSeq" id="WP_200311764.1">
    <property type="nucleotide sequence ID" value="NZ_JAENIM010000041.1"/>
</dbReference>
<reference evidence="7" key="1">
    <citation type="submission" date="2021-01" db="EMBL/GenBank/DDBJ databases">
        <title>Modified the classification status of verrucomicrobia.</title>
        <authorList>
            <person name="Feng X."/>
        </authorList>
    </citation>
    <scope>NUCLEOTIDE SEQUENCE</scope>
    <source>
        <strain evidence="7">_KCTC 22039</strain>
    </source>
</reference>
<dbReference type="PANTHER" id="PTHR47053:SF1">
    <property type="entry name" value="MUREIN DD-ENDOPEPTIDASE MEPH-RELATED"/>
    <property type="match status" value="1"/>
</dbReference>
<dbReference type="GO" id="GO:0006508">
    <property type="term" value="P:proteolysis"/>
    <property type="evidence" value="ECO:0007669"/>
    <property type="project" value="UniProtKB-KW"/>
</dbReference>
<keyword evidence="5" id="KW-0732">Signal</keyword>
<dbReference type="PROSITE" id="PS51935">
    <property type="entry name" value="NLPC_P60"/>
    <property type="match status" value="1"/>
</dbReference>
<dbReference type="InterPro" id="IPR051202">
    <property type="entry name" value="Peptidase_C40"/>
</dbReference>
<gene>
    <name evidence="7" type="ORF">JIN82_11330</name>
</gene>
<evidence type="ECO:0000256" key="1">
    <source>
        <dbReference type="ARBA" id="ARBA00007074"/>
    </source>
</evidence>
<evidence type="ECO:0000313" key="8">
    <source>
        <dbReference type="Proteomes" id="UP000624703"/>
    </source>
</evidence>
<dbReference type="Gene3D" id="3.90.1720.10">
    <property type="entry name" value="endopeptidase domain like (from Nostoc punctiforme)"/>
    <property type="match status" value="1"/>
</dbReference>
<dbReference type="PROSITE" id="PS51257">
    <property type="entry name" value="PROKAR_LIPOPROTEIN"/>
    <property type="match status" value="1"/>
</dbReference>
<accession>A0A8J7SIX4</accession>